<feature type="signal peptide" evidence="1">
    <location>
        <begin position="1"/>
        <end position="22"/>
    </location>
</feature>
<evidence type="ECO:0000256" key="1">
    <source>
        <dbReference type="SAM" id="SignalP"/>
    </source>
</evidence>
<evidence type="ECO:0000313" key="3">
    <source>
        <dbReference type="Proteomes" id="UP000644147"/>
    </source>
</evidence>
<dbReference type="Proteomes" id="UP000644147">
    <property type="component" value="Unassembled WGS sequence"/>
</dbReference>
<keyword evidence="3" id="KW-1185">Reference proteome</keyword>
<dbReference type="RefSeq" id="WP_200507332.1">
    <property type="nucleotide sequence ID" value="NZ_JAEHFX010000009.1"/>
</dbReference>
<accession>A0ABS1C5B2</accession>
<dbReference type="EMBL" id="JAEHFX010000009">
    <property type="protein sequence ID" value="MBK0404498.1"/>
    <property type="molecule type" value="Genomic_DNA"/>
</dbReference>
<feature type="chain" id="PRO_5046351103" evidence="1">
    <location>
        <begin position="23"/>
        <end position="467"/>
    </location>
</feature>
<proteinExistence type="predicted"/>
<reference evidence="2 3" key="1">
    <citation type="submission" date="2020-12" db="EMBL/GenBank/DDBJ databases">
        <title>Bacterial novel species Adhaeribacter sp. BT258 isolated from soil.</title>
        <authorList>
            <person name="Jung H.-Y."/>
        </authorList>
    </citation>
    <scope>NUCLEOTIDE SEQUENCE [LARGE SCALE GENOMIC DNA]</scope>
    <source>
        <strain evidence="2 3">BT258</strain>
    </source>
</reference>
<sequence>MKKLLNVMVLACVMGFTVSCNDNDDNPKPPVVVDPNGAAVAPNEAGLNGNTENGRVVLQGTATKNVILKAGTKYLLKGFVYIPSGLTLTIEPGTIILGDKTTKGTLVIERGGKIMADGTAQKPIVFTSSQAKGSRAAGDWGGLIVLGAAPTNLPSEKAKIEGGVDREYGGTNANDNSGIIRYVRIEFSGIAFQPDNEINGLTLGGVGAGTTIDYVQVSYNGDDSFEMFGGTVNMKHLIAYKTVDDMFDTDNGYSGKLQFVVGLSNPAVADVSGSNGFESDGDSQGSDATPKTSAIFSNVSLFGPMASSTATGFNSNFKRGMHIRRNSNIQVHNAVIAGWPTGLLLDGSKSQANATANTLKIENSVIAGSQSGKALTVEAGSTFDVSSWYNATGKGNSIVAEAADLKLSSAFNQQNPDFRPGSGSSLLSGASFTGMDAFFENVAYKGAFGTTDWTSGWANFDPQNTDY</sequence>
<evidence type="ECO:0000313" key="2">
    <source>
        <dbReference type="EMBL" id="MBK0404498.1"/>
    </source>
</evidence>
<keyword evidence="1" id="KW-0732">Signal</keyword>
<organism evidence="2 3">
    <name type="scientific">Adhaeribacter terrigena</name>
    <dbReference type="NCBI Taxonomy" id="2793070"/>
    <lineage>
        <taxon>Bacteria</taxon>
        <taxon>Pseudomonadati</taxon>
        <taxon>Bacteroidota</taxon>
        <taxon>Cytophagia</taxon>
        <taxon>Cytophagales</taxon>
        <taxon>Hymenobacteraceae</taxon>
        <taxon>Adhaeribacter</taxon>
    </lineage>
</organism>
<protein>
    <submittedName>
        <fullName evidence="2">T9SS C-terminal target domain-containing protein</fullName>
    </submittedName>
</protein>
<dbReference type="PANTHER" id="PTHR41339:SF1">
    <property type="entry name" value="SECRETED PROTEIN"/>
    <property type="match status" value="1"/>
</dbReference>
<dbReference type="PROSITE" id="PS51257">
    <property type="entry name" value="PROKAR_LIPOPROTEIN"/>
    <property type="match status" value="1"/>
</dbReference>
<dbReference type="InterPro" id="IPR011050">
    <property type="entry name" value="Pectin_lyase_fold/virulence"/>
</dbReference>
<comment type="caution">
    <text evidence="2">The sequence shown here is derived from an EMBL/GenBank/DDBJ whole genome shotgun (WGS) entry which is preliminary data.</text>
</comment>
<name>A0ABS1C5B2_9BACT</name>
<dbReference type="PANTHER" id="PTHR41339">
    <property type="entry name" value="LIPL48"/>
    <property type="match status" value="1"/>
</dbReference>
<gene>
    <name evidence="2" type="ORF">I5M27_15990</name>
</gene>
<dbReference type="SUPFAM" id="SSF51126">
    <property type="entry name" value="Pectin lyase-like"/>
    <property type="match status" value="1"/>
</dbReference>